<dbReference type="OrthoDB" id="9763643at2"/>
<gene>
    <name evidence="2" type="ORF">KOR34_38840</name>
</gene>
<dbReference type="EMBL" id="SIHJ01000002">
    <property type="protein sequence ID" value="TWT34048.1"/>
    <property type="molecule type" value="Genomic_DNA"/>
</dbReference>
<keyword evidence="1" id="KW-0732">Signal</keyword>
<dbReference type="InterPro" id="IPR009045">
    <property type="entry name" value="Zn_M74/Hedgehog-like"/>
</dbReference>
<evidence type="ECO:0000313" key="2">
    <source>
        <dbReference type="EMBL" id="TWT34048.1"/>
    </source>
</evidence>
<dbReference type="RefSeq" id="WP_146567166.1">
    <property type="nucleotide sequence ID" value="NZ_SIHJ01000002.1"/>
</dbReference>
<sequence precursor="true">MNQLLLTAIAAACCGLPGIAPAQHELPLSAAVGAPPAPNRPADVSAVKDRLRSLGYVWVPTGDQMDTLTIHTIRLFQSIVQNRETVGGDGADGVVNVNGPTHAWLQHADSPKWRLMPARGEGFENYELVEQVQDDHDHGVHWLAETLIGAGAHYQTNYRAAHPRAAPIVVNDASRDVGRDTPDHLGHETGSMVDLRLPRTDGRAGGITVDSPEYDRAAARAMLVALHQQPLFERARLNDRVLAAETVTVAGQRRPLCIPDRQGRVHDNHIHVDIKPPRGPAPNE</sequence>
<evidence type="ECO:0000313" key="3">
    <source>
        <dbReference type="Proteomes" id="UP000316714"/>
    </source>
</evidence>
<dbReference type="SUPFAM" id="SSF55166">
    <property type="entry name" value="Hedgehog/DD-peptidase"/>
    <property type="match status" value="1"/>
</dbReference>
<keyword evidence="3" id="KW-1185">Reference proteome</keyword>
<feature type="signal peptide" evidence="1">
    <location>
        <begin position="1"/>
        <end position="22"/>
    </location>
</feature>
<feature type="chain" id="PRO_5022754067" description="Peptidoglycan binding domain protein" evidence="1">
    <location>
        <begin position="23"/>
        <end position="284"/>
    </location>
</feature>
<evidence type="ECO:0000256" key="1">
    <source>
        <dbReference type="SAM" id="SignalP"/>
    </source>
</evidence>
<dbReference type="AlphaFoldDB" id="A0A5C5V668"/>
<evidence type="ECO:0008006" key="4">
    <source>
        <dbReference type="Google" id="ProtNLM"/>
    </source>
</evidence>
<proteinExistence type="predicted"/>
<name>A0A5C5V668_9BACT</name>
<accession>A0A5C5V668</accession>
<reference evidence="2 3" key="1">
    <citation type="submission" date="2019-02" db="EMBL/GenBank/DDBJ databases">
        <title>Deep-cultivation of Planctomycetes and their phenomic and genomic characterization uncovers novel biology.</title>
        <authorList>
            <person name="Wiegand S."/>
            <person name="Jogler M."/>
            <person name="Boedeker C."/>
            <person name="Pinto D."/>
            <person name="Vollmers J."/>
            <person name="Rivas-Marin E."/>
            <person name="Kohn T."/>
            <person name="Peeters S.H."/>
            <person name="Heuer A."/>
            <person name="Rast P."/>
            <person name="Oberbeckmann S."/>
            <person name="Bunk B."/>
            <person name="Jeske O."/>
            <person name="Meyerdierks A."/>
            <person name="Storesund J.E."/>
            <person name="Kallscheuer N."/>
            <person name="Luecker S."/>
            <person name="Lage O.M."/>
            <person name="Pohl T."/>
            <person name="Merkel B.J."/>
            <person name="Hornburger P."/>
            <person name="Mueller R.-W."/>
            <person name="Bruemmer F."/>
            <person name="Labrenz M."/>
            <person name="Spormann A.M."/>
            <person name="Op Den Camp H."/>
            <person name="Overmann J."/>
            <person name="Amann R."/>
            <person name="Jetten M.S.M."/>
            <person name="Mascher T."/>
            <person name="Medema M.H."/>
            <person name="Devos D.P."/>
            <person name="Kaster A.-K."/>
            <person name="Ovreas L."/>
            <person name="Rohde M."/>
            <person name="Galperin M.Y."/>
            <person name="Jogler C."/>
        </authorList>
    </citation>
    <scope>NUCLEOTIDE SEQUENCE [LARGE SCALE GENOMIC DNA]</scope>
    <source>
        <strain evidence="2 3">KOR34</strain>
    </source>
</reference>
<organism evidence="2 3">
    <name type="scientific">Posidoniimonas corsicana</name>
    <dbReference type="NCBI Taxonomy" id="1938618"/>
    <lineage>
        <taxon>Bacteria</taxon>
        <taxon>Pseudomonadati</taxon>
        <taxon>Planctomycetota</taxon>
        <taxon>Planctomycetia</taxon>
        <taxon>Pirellulales</taxon>
        <taxon>Lacipirellulaceae</taxon>
        <taxon>Posidoniimonas</taxon>
    </lineage>
</organism>
<dbReference type="Gene3D" id="3.30.1380.10">
    <property type="match status" value="1"/>
</dbReference>
<comment type="caution">
    <text evidence="2">The sequence shown here is derived from an EMBL/GenBank/DDBJ whole genome shotgun (WGS) entry which is preliminary data.</text>
</comment>
<protein>
    <recommendedName>
        <fullName evidence="4">Peptidoglycan binding domain protein</fullName>
    </recommendedName>
</protein>
<dbReference type="Proteomes" id="UP000316714">
    <property type="component" value="Unassembled WGS sequence"/>
</dbReference>